<dbReference type="Proteomes" id="UP000799537">
    <property type="component" value="Unassembled WGS sequence"/>
</dbReference>
<evidence type="ECO:0000256" key="1">
    <source>
        <dbReference type="SAM" id="MobiDB-lite"/>
    </source>
</evidence>
<evidence type="ECO:0000313" key="2">
    <source>
        <dbReference type="EMBL" id="KAF2167335.1"/>
    </source>
</evidence>
<reference evidence="2" key="1">
    <citation type="journal article" date="2020" name="Stud. Mycol.">
        <title>101 Dothideomycetes genomes: a test case for predicting lifestyles and emergence of pathogens.</title>
        <authorList>
            <person name="Haridas S."/>
            <person name="Albert R."/>
            <person name="Binder M."/>
            <person name="Bloem J."/>
            <person name="Labutti K."/>
            <person name="Salamov A."/>
            <person name="Andreopoulos B."/>
            <person name="Baker S."/>
            <person name="Barry K."/>
            <person name="Bills G."/>
            <person name="Bluhm B."/>
            <person name="Cannon C."/>
            <person name="Castanera R."/>
            <person name="Culley D."/>
            <person name="Daum C."/>
            <person name="Ezra D."/>
            <person name="Gonzalez J."/>
            <person name="Henrissat B."/>
            <person name="Kuo A."/>
            <person name="Liang C."/>
            <person name="Lipzen A."/>
            <person name="Lutzoni F."/>
            <person name="Magnuson J."/>
            <person name="Mondo S."/>
            <person name="Nolan M."/>
            <person name="Ohm R."/>
            <person name="Pangilinan J."/>
            <person name="Park H.-J."/>
            <person name="Ramirez L."/>
            <person name="Alfaro M."/>
            <person name="Sun H."/>
            <person name="Tritt A."/>
            <person name="Yoshinaga Y."/>
            <person name="Zwiers L.-H."/>
            <person name="Turgeon B."/>
            <person name="Goodwin S."/>
            <person name="Spatafora J."/>
            <person name="Crous P."/>
            <person name="Grigoriev I."/>
        </authorList>
    </citation>
    <scope>NUCLEOTIDE SEQUENCE</scope>
    <source>
        <strain evidence="2">ATCC 36951</strain>
    </source>
</reference>
<name>A0A6A6CJK4_ZASCE</name>
<sequence>MPAQSKDQNGISSPPPSTPQFTNSNDIQHVSAVVPSLTATAGPAQNNSGGANGVEPQWKGGFVAGVLEKCDPKLQNGRRRILPVLAPKGFIPALEPPTPAPQPPGARELLTSEACQLLHPRQRYPQYERLPDDWLPPIRLPQQQAALQVPGEYPLPSAQDGKPTQVRPRAKPATIPVHIFQARAANASATPASTVAAMGFGRIDLEGGYSGLAQRQAVATGKTAEDISLQKAEEKH</sequence>
<proteinExistence type="predicted"/>
<evidence type="ECO:0000313" key="3">
    <source>
        <dbReference type="Proteomes" id="UP000799537"/>
    </source>
</evidence>
<feature type="compositionally biased region" description="Polar residues" evidence="1">
    <location>
        <begin position="1"/>
        <end position="12"/>
    </location>
</feature>
<dbReference type="AlphaFoldDB" id="A0A6A6CJK4"/>
<accession>A0A6A6CJK4</accession>
<dbReference type="GeneID" id="54565797"/>
<protein>
    <submittedName>
        <fullName evidence="2">Uncharacterized protein</fullName>
    </submittedName>
</protein>
<dbReference type="EMBL" id="ML993593">
    <property type="protein sequence ID" value="KAF2167335.1"/>
    <property type="molecule type" value="Genomic_DNA"/>
</dbReference>
<organism evidence="2 3">
    <name type="scientific">Zasmidium cellare ATCC 36951</name>
    <dbReference type="NCBI Taxonomy" id="1080233"/>
    <lineage>
        <taxon>Eukaryota</taxon>
        <taxon>Fungi</taxon>
        <taxon>Dikarya</taxon>
        <taxon>Ascomycota</taxon>
        <taxon>Pezizomycotina</taxon>
        <taxon>Dothideomycetes</taxon>
        <taxon>Dothideomycetidae</taxon>
        <taxon>Mycosphaerellales</taxon>
        <taxon>Mycosphaerellaceae</taxon>
        <taxon>Zasmidium</taxon>
    </lineage>
</organism>
<gene>
    <name evidence="2" type="ORF">M409DRAFT_53942</name>
</gene>
<dbReference type="RefSeq" id="XP_033668224.1">
    <property type="nucleotide sequence ID" value="XM_033812525.1"/>
</dbReference>
<feature type="region of interest" description="Disordered" evidence="1">
    <location>
        <begin position="1"/>
        <end position="56"/>
    </location>
</feature>
<feature type="compositionally biased region" description="Polar residues" evidence="1">
    <location>
        <begin position="37"/>
        <end position="49"/>
    </location>
</feature>
<keyword evidence="3" id="KW-1185">Reference proteome</keyword>
<feature type="compositionally biased region" description="Polar residues" evidence="1">
    <location>
        <begin position="19"/>
        <end position="28"/>
    </location>
</feature>